<reference evidence="1" key="1">
    <citation type="journal article" date="2021" name="Proc. Natl. Acad. Sci. U.S.A.">
        <title>A Catalog of Tens of Thousands of Viruses from Human Metagenomes Reveals Hidden Associations with Chronic Diseases.</title>
        <authorList>
            <person name="Tisza M.J."/>
            <person name="Buck C.B."/>
        </authorList>
    </citation>
    <scope>NUCLEOTIDE SEQUENCE</scope>
    <source>
        <strain evidence="1">CtDCt3</strain>
    </source>
</reference>
<dbReference type="EMBL" id="BK015987">
    <property type="protein sequence ID" value="DAF88547.1"/>
    <property type="molecule type" value="Genomic_DNA"/>
</dbReference>
<proteinExistence type="predicted"/>
<protein>
    <submittedName>
        <fullName evidence="1">Uncharacterized protein</fullName>
    </submittedName>
</protein>
<accession>A0A8S5U264</accession>
<organism evidence="1">
    <name type="scientific">Siphoviridae sp. ctDCt3</name>
    <dbReference type="NCBI Taxonomy" id="2825385"/>
    <lineage>
        <taxon>Viruses</taxon>
        <taxon>Duplodnaviria</taxon>
        <taxon>Heunggongvirae</taxon>
        <taxon>Uroviricota</taxon>
        <taxon>Caudoviricetes</taxon>
    </lineage>
</organism>
<sequence>MSPATTLVMMSSAIRHPRDGGISHMHCSFPCDGWLA</sequence>
<evidence type="ECO:0000313" key="1">
    <source>
        <dbReference type="EMBL" id="DAF88547.1"/>
    </source>
</evidence>
<name>A0A8S5U264_9CAUD</name>